<protein>
    <submittedName>
        <fullName evidence="6">SIR2 family protein</fullName>
    </submittedName>
</protein>
<evidence type="ECO:0000256" key="1">
    <source>
        <dbReference type="ARBA" id="ARBA00010466"/>
    </source>
</evidence>
<dbReference type="Proteomes" id="UP000777784">
    <property type="component" value="Unassembled WGS sequence"/>
</dbReference>
<dbReference type="InterPro" id="IPR029035">
    <property type="entry name" value="DHS-like_NAD/FAD-binding_dom"/>
</dbReference>
<dbReference type="AlphaFoldDB" id="A0A948W5S9"/>
<gene>
    <name evidence="6" type="ORF">KJ970_07500</name>
</gene>
<dbReference type="Pfam" id="PF04198">
    <property type="entry name" value="Sugar-bind"/>
    <property type="match status" value="1"/>
</dbReference>
<evidence type="ECO:0000313" key="7">
    <source>
        <dbReference type="Proteomes" id="UP000777784"/>
    </source>
</evidence>
<organism evidence="6 7">
    <name type="scientific">Eiseniibacteriota bacterium</name>
    <dbReference type="NCBI Taxonomy" id="2212470"/>
    <lineage>
        <taxon>Bacteria</taxon>
        <taxon>Candidatus Eiseniibacteriota</taxon>
    </lineage>
</organism>
<dbReference type="PANTHER" id="PTHR34294">
    <property type="entry name" value="TRANSCRIPTIONAL REGULATOR-RELATED"/>
    <property type="match status" value="1"/>
</dbReference>
<dbReference type="SUPFAM" id="SSF100950">
    <property type="entry name" value="NagB/RpiA/CoA transferase-like"/>
    <property type="match status" value="1"/>
</dbReference>
<sequence>MKNETFTGDLLVHEKVINEEEQDRILAEQGGNGNSCLPRRRFGDIVRKYLKPGDKDRVIQLLTQLHGALRDQNEDITELFEEIHSGRALLFVGAGFSLPRRKDGRNEGLTSKELVRRLVAAVPCRDRAKLSGLSLPAVAKYIERMHYDVSIGRVIMRACRDLLPHDPLPQHGLLARLNPFRFVITTNWDRLIEKAYQNPSGRSSSLAVVRRDKELQRIDLEKTTLLKLHGDFEREDFHPSYPPLVTLEECIGHRVRNPVLYSLLSALFATHHIVIVGFRPDDHNFSDLCLRLTHQLKGQLGRIFIVDPGNEVLHRAGPIDVVHIKLSACDFFRYLEKFIAAMGGRMGLSSVPPGGQEMGDTGDSSPHRFWSPNLCTHARKIREALRLRHVEVVRSPGRGGVEAAKVSVGRHAAHLLGDWAQPGDSIALGGGVTLKALVDAVRPEWENFQNVNLFATVTPAFESFSVLAPITLVSLLAERLHAQKVTASAFQLPQRMADVLVNPEERHHEHVEWDPACQQCRIIEDSLAQYLKRVSQCRIFFLGVGSMELEHGGFQEVCNRCAELAEGEGSERGVSNLGDHYRSILREQGYVGDVMYRPFRKIESTPEEGKEFESYFLSASDAKKEKEEKRRTFMRRLYSHVFPIPLEVIRLAAGEDTRQVVLVASGMEKAWPVLSLCHAGLAGALVIDSTLAEEMITLI</sequence>
<name>A0A948W5S9_UNCEI</name>
<dbReference type="InterPro" id="IPR037171">
    <property type="entry name" value="NagB/RpiA_transferase-like"/>
</dbReference>
<dbReference type="GO" id="GO:0030246">
    <property type="term" value="F:carbohydrate binding"/>
    <property type="evidence" value="ECO:0007669"/>
    <property type="project" value="InterPro"/>
</dbReference>
<reference evidence="6" key="1">
    <citation type="submission" date="2021-05" db="EMBL/GenBank/DDBJ databases">
        <title>Energy efficiency and biological interactions define the core microbiome of deep oligotrophic groundwater.</title>
        <authorList>
            <person name="Mehrshad M."/>
            <person name="Lopez-Fernandez M."/>
            <person name="Bell E."/>
            <person name="Bernier-Latmani R."/>
            <person name="Bertilsson S."/>
            <person name="Dopson M."/>
        </authorList>
    </citation>
    <scope>NUCLEOTIDE SEQUENCE</scope>
    <source>
        <strain evidence="6">Modern_marine.mb.64</strain>
    </source>
</reference>
<comment type="similarity">
    <text evidence="1">Belongs to the SorC transcriptional regulatory family.</text>
</comment>
<comment type="caution">
    <text evidence="6">The sequence shown here is derived from an EMBL/GenBank/DDBJ whole genome shotgun (WGS) entry which is preliminary data.</text>
</comment>
<dbReference type="Gene3D" id="3.40.50.1360">
    <property type="match status" value="1"/>
</dbReference>
<dbReference type="SUPFAM" id="SSF52467">
    <property type="entry name" value="DHS-like NAD/FAD-binding domain"/>
    <property type="match status" value="1"/>
</dbReference>
<dbReference type="Pfam" id="PF13289">
    <property type="entry name" value="SIR2_2"/>
    <property type="match status" value="1"/>
</dbReference>
<keyword evidence="2" id="KW-0805">Transcription regulation</keyword>
<proteinExistence type="inferred from homology"/>
<dbReference type="PANTHER" id="PTHR34294:SF1">
    <property type="entry name" value="TRANSCRIPTIONAL REGULATOR LSRR"/>
    <property type="match status" value="1"/>
</dbReference>
<dbReference type="EMBL" id="JAHJDP010000036">
    <property type="protein sequence ID" value="MBU2690759.1"/>
    <property type="molecule type" value="Genomic_DNA"/>
</dbReference>
<dbReference type="InterPro" id="IPR007324">
    <property type="entry name" value="Sugar-bd_dom_put"/>
</dbReference>
<evidence type="ECO:0000313" key="6">
    <source>
        <dbReference type="EMBL" id="MBU2690759.1"/>
    </source>
</evidence>
<feature type="domain" description="Sugar-binding" evidence="5">
    <location>
        <begin position="377"/>
        <end position="486"/>
    </location>
</feature>
<evidence type="ECO:0000256" key="4">
    <source>
        <dbReference type="ARBA" id="ARBA00023163"/>
    </source>
</evidence>
<evidence type="ECO:0000256" key="2">
    <source>
        <dbReference type="ARBA" id="ARBA00023015"/>
    </source>
</evidence>
<accession>A0A948W5S9</accession>
<dbReference type="InterPro" id="IPR051054">
    <property type="entry name" value="SorC_transcr_regulators"/>
</dbReference>
<dbReference type="GO" id="GO:0003677">
    <property type="term" value="F:DNA binding"/>
    <property type="evidence" value="ECO:0007669"/>
    <property type="project" value="UniProtKB-KW"/>
</dbReference>
<evidence type="ECO:0000256" key="3">
    <source>
        <dbReference type="ARBA" id="ARBA00023125"/>
    </source>
</evidence>
<evidence type="ECO:0000259" key="5">
    <source>
        <dbReference type="Pfam" id="PF04198"/>
    </source>
</evidence>
<keyword evidence="3" id="KW-0238">DNA-binding</keyword>
<keyword evidence="4" id="KW-0804">Transcription</keyword>